<dbReference type="VEuPathDB" id="ToxoDB:EMWEY_00058970"/>
<name>U6MDM2_EIMMA</name>
<dbReference type="AlphaFoldDB" id="U6MDM2"/>
<feature type="transmembrane region" description="Helical" evidence="1">
    <location>
        <begin position="85"/>
        <end position="103"/>
    </location>
</feature>
<keyword evidence="3" id="KW-1185">Reference proteome</keyword>
<keyword evidence="1" id="KW-0812">Transmembrane</keyword>
<dbReference type="RefSeq" id="XP_013336425.1">
    <property type="nucleotide sequence ID" value="XM_013480971.1"/>
</dbReference>
<accession>U6MDM2</accession>
<protein>
    <submittedName>
        <fullName evidence="2">Uncharacterized protein</fullName>
    </submittedName>
</protein>
<evidence type="ECO:0000313" key="3">
    <source>
        <dbReference type="Proteomes" id="UP000030763"/>
    </source>
</evidence>
<organism evidence="2 3">
    <name type="scientific">Eimeria maxima</name>
    <name type="common">Coccidian parasite</name>
    <dbReference type="NCBI Taxonomy" id="5804"/>
    <lineage>
        <taxon>Eukaryota</taxon>
        <taxon>Sar</taxon>
        <taxon>Alveolata</taxon>
        <taxon>Apicomplexa</taxon>
        <taxon>Conoidasida</taxon>
        <taxon>Coccidia</taxon>
        <taxon>Eucoccidiorida</taxon>
        <taxon>Eimeriorina</taxon>
        <taxon>Eimeriidae</taxon>
        <taxon>Eimeria</taxon>
    </lineage>
</organism>
<proteinExistence type="predicted"/>
<reference evidence="2" key="2">
    <citation type="submission" date="2013-10" db="EMBL/GenBank/DDBJ databases">
        <authorList>
            <person name="Aslett M."/>
        </authorList>
    </citation>
    <scope>NUCLEOTIDE SEQUENCE [LARGE SCALE GENOMIC DNA]</scope>
    <source>
        <strain evidence="2">Weybridge</strain>
    </source>
</reference>
<evidence type="ECO:0000256" key="1">
    <source>
        <dbReference type="SAM" id="Phobius"/>
    </source>
</evidence>
<dbReference type="GeneID" id="25339883"/>
<feature type="transmembrane region" description="Helical" evidence="1">
    <location>
        <begin position="20"/>
        <end position="43"/>
    </location>
</feature>
<keyword evidence="1" id="KW-0472">Membrane</keyword>
<dbReference type="EMBL" id="HG720827">
    <property type="protein sequence ID" value="CDJ59780.1"/>
    <property type="molecule type" value="Genomic_DNA"/>
</dbReference>
<reference evidence="2" key="1">
    <citation type="submission" date="2013-10" db="EMBL/GenBank/DDBJ databases">
        <title>Genomic analysis of the causative agents of coccidiosis in chickens.</title>
        <authorList>
            <person name="Reid A.J."/>
            <person name="Blake D."/>
            <person name="Billington K."/>
            <person name="Browne H."/>
            <person name="Dunn M."/>
            <person name="Hung S."/>
            <person name="Kawahara F."/>
            <person name="Miranda-Saavedra D."/>
            <person name="Mourier T."/>
            <person name="Nagra H."/>
            <person name="Otto T.D."/>
            <person name="Rawlings N."/>
            <person name="Sanchez A."/>
            <person name="Sanders M."/>
            <person name="Subramaniam C."/>
            <person name="Tay Y."/>
            <person name="Dear P."/>
            <person name="Doerig C."/>
            <person name="Gruber A."/>
            <person name="Parkinson J."/>
            <person name="Shirley M."/>
            <person name="Wan K.L."/>
            <person name="Berriman M."/>
            <person name="Tomley F."/>
            <person name="Pain A."/>
        </authorList>
    </citation>
    <scope>NUCLEOTIDE SEQUENCE [LARGE SCALE GENOMIC DNA]</scope>
    <source>
        <strain evidence="2">Weybridge</strain>
    </source>
</reference>
<evidence type="ECO:0000313" key="2">
    <source>
        <dbReference type="EMBL" id="CDJ59780.1"/>
    </source>
</evidence>
<sequence>MTRSGRRDFAKMQCSVPVSLVQAVKLVFLVPLEFLAVLTAASYENPSSWADTAVELDEAGDSPQQLEGPEAYDEEAPRPVIHRNHMMILALSVILLAVLRIMVASKKAAVVK</sequence>
<feature type="non-terminal residue" evidence="2">
    <location>
        <position position="112"/>
    </location>
</feature>
<keyword evidence="1" id="KW-1133">Transmembrane helix</keyword>
<dbReference type="Proteomes" id="UP000030763">
    <property type="component" value="Unassembled WGS sequence"/>
</dbReference>
<gene>
    <name evidence="2" type="ORF">EMWEY_00058970</name>
</gene>